<evidence type="ECO:0000313" key="4">
    <source>
        <dbReference type="Proteomes" id="UP001071110"/>
    </source>
</evidence>
<organism evidence="3 4">
    <name type="scientific">Corynebacterium pilbarense</name>
    <dbReference type="NCBI Taxonomy" id="1288393"/>
    <lineage>
        <taxon>Bacteria</taxon>
        <taxon>Bacillati</taxon>
        <taxon>Actinomycetota</taxon>
        <taxon>Actinomycetes</taxon>
        <taxon>Mycobacteriales</taxon>
        <taxon>Corynebacteriaceae</taxon>
        <taxon>Corynebacterium</taxon>
    </lineage>
</organism>
<reference evidence="3" key="1">
    <citation type="submission" date="2022-08" db="EMBL/GenBank/DDBJ databases">
        <title>Corynebacterium sp. nov., isolated from clinical breast specimens.</title>
        <authorList>
            <person name="Zhang T."/>
        </authorList>
    </citation>
    <scope>NUCLEOTIDE SEQUENCE</scope>
    <source>
        <strain evidence="3">CCUG 57942</strain>
    </source>
</reference>
<proteinExistence type="predicted"/>
<evidence type="ECO:0000313" key="3">
    <source>
        <dbReference type="EMBL" id="MCZ2220336.1"/>
    </source>
</evidence>
<feature type="transmembrane region" description="Helical" evidence="2">
    <location>
        <begin position="91"/>
        <end position="113"/>
    </location>
</feature>
<dbReference type="AlphaFoldDB" id="A0A9Q4IG53"/>
<keyword evidence="4" id="KW-1185">Reference proteome</keyword>
<protein>
    <submittedName>
        <fullName evidence="3">Uncharacterized protein</fullName>
    </submittedName>
</protein>
<keyword evidence="2" id="KW-1133">Transmembrane helix</keyword>
<dbReference type="RefSeq" id="WP_344849936.1">
    <property type="nucleotide sequence ID" value="NZ_BAABDP010000005.1"/>
</dbReference>
<keyword evidence="2" id="KW-0812">Transmembrane</keyword>
<comment type="caution">
    <text evidence="3">The sequence shown here is derived from an EMBL/GenBank/DDBJ whole genome shotgun (WGS) entry which is preliminary data.</text>
</comment>
<evidence type="ECO:0000256" key="2">
    <source>
        <dbReference type="SAM" id="Phobius"/>
    </source>
</evidence>
<name>A0A9Q4IG53_9CORY</name>
<feature type="transmembrane region" description="Helical" evidence="2">
    <location>
        <begin position="119"/>
        <end position="145"/>
    </location>
</feature>
<accession>A0A9Q4IG53</accession>
<dbReference type="Proteomes" id="UP001071110">
    <property type="component" value="Unassembled WGS sequence"/>
</dbReference>
<dbReference type="EMBL" id="JANRML010000002">
    <property type="protein sequence ID" value="MCZ2220336.1"/>
    <property type="molecule type" value="Genomic_DNA"/>
</dbReference>
<gene>
    <name evidence="3" type="ORF">NUW87_02975</name>
</gene>
<feature type="compositionally biased region" description="Low complexity" evidence="1">
    <location>
        <begin position="37"/>
        <end position="77"/>
    </location>
</feature>
<feature type="region of interest" description="Disordered" evidence="1">
    <location>
        <begin position="1"/>
        <end position="83"/>
    </location>
</feature>
<evidence type="ECO:0000256" key="1">
    <source>
        <dbReference type="SAM" id="MobiDB-lite"/>
    </source>
</evidence>
<keyword evidence="2" id="KW-0472">Membrane</keyword>
<sequence>MDRTAGQAGAAGTPSQGNMFQRHPEPLPLHGDVLDLTTQSSPASQPAAAEPPQVAPATTTAPGAAPAPAAATAPAQEEPAKPAKRPTAVKVFWWSAAIGLISFLLFGLCLETFDPDGESFLTTILAFGFFFGFLTAACALVYLVVRRFTGK</sequence>